<dbReference type="RefSeq" id="WP_137004473.1">
    <property type="nucleotide sequence ID" value="NZ_CP039923.1"/>
</dbReference>
<dbReference type="InterPro" id="IPR014027">
    <property type="entry name" value="UDP-Glc/GDP-Man_DH_C"/>
</dbReference>
<evidence type="ECO:0000259" key="11">
    <source>
        <dbReference type="SMART" id="SM00984"/>
    </source>
</evidence>
<evidence type="ECO:0000256" key="7">
    <source>
        <dbReference type="PIRNR" id="PIRNR000124"/>
    </source>
</evidence>
<evidence type="ECO:0000256" key="4">
    <source>
        <dbReference type="ARBA" id="ARBA00023002"/>
    </source>
</evidence>
<dbReference type="Proteomes" id="UP000298649">
    <property type="component" value="Chromosome linear"/>
</dbReference>
<feature type="binding site" evidence="10">
    <location>
        <position position="47"/>
    </location>
    <ligand>
        <name>NAD(+)</name>
        <dbReference type="ChEBI" id="CHEBI:57540"/>
    </ligand>
</feature>
<evidence type="ECO:0000256" key="8">
    <source>
        <dbReference type="PIRSR" id="PIRSR500134-1"/>
    </source>
</evidence>
<reference evidence="12 13" key="1">
    <citation type="submission" date="2019-04" db="EMBL/GenBank/DDBJ databases">
        <title>Complete genome sequence of Agrobacterium tumefaciens CFBP7129.</title>
        <authorList>
            <person name="Haryono M."/>
            <person name="Lin Y.-C."/>
            <person name="Lai E.-M."/>
            <person name="Kuo C.-H."/>
        </authorList>
    </citation>
    <scope>NUCLEOTIDE SEQUENCE [LARGE SCALE GENOMIC DNA]</scope>
    <source>
        <strain evidence="12 13">CFBP7129</strain>
    </source>
</reference>
<dbReference type="AlphaFoldDB" id="A0A4D7YZG6"/>
<feature type="binding site" evidence="10">
    <location>
        <position position="42"/>
    </location>
    <ligand>
        <name>NAD(+)</name>
        <dbReference type="ChEBI" id="CHEBI:57540"/>
    </ligand>
</feature>
<feature type="binding site" evidence="10">
    <location>
        <position position="98"/>
    </location>
    <ligand>
        <name>NAD(+)</name>
        <dbReference type="ChEBI" id="CHEBI:57540"/>
    </ligand>
</feature>
<dbReference type="UniPathway" id="UPA00038">
    <property type="reaction ID" value="UER00491"/>
</dbReference>
<protein>
    <recommendedName>
        <fullName evidence="3 7">UDP-glucose 6-dehydrogenase</fullName>
        <ecNumber evidence="3 7">1.1.1.22</ecNumber>
    </recommendedName>
</protein>
<proteinExistence type="inferred from homology"/>
<dbReference type="PROSITE" id="PS51257">
    <property type="entry name" value="PROKAR_LIPOPROTEIN"/>
    <property type="match status" value="1"/>
</dbReference>
<dbReference type="InterPro" id="IPR008927">
    <property type="entry name" value="6-PGluconate_DH-like_C_sf"/>
</dbReference>
<comment type="catalytic activity">
    <reaction evidence="6 7">
        <text>UDP-alpha-D-glucose + 2 NAD(+) + H2O = UDP-alpha-D-glucuronate + 2 NADH + 3 H(+)</text>
        <dbReference type="Rhea" id="RHEA:23596"/>
        <dbReference type="ChEBI" id="CHEBI:15377"/>
        <dbReference type="ChEBI" id="CHEBI:15378"/>
        <dbReference type="ChEBI" id="CHEBI:57540"/>
        <dbReference type="ChEBI" id="CHEBI:57945"/>
        <dbReference type="ChEBI" id="CHEBI:58052"/>
        <dbReference type="ChEBI" id="CHEBI:58885"/>
        <dbReference type="EC" id="1.1.1.22"/>
    </reaction>
</comment>
<keyword evidence="5 7" id="KW-0520">NAD</keyword>
<dbReference type="EC" id="1.1.1.22" evidence="3 7"/>
<dbReference type="InterPro" id="IPR028357">
    <property type="entry name" value="UDPglc_DH_bac"/>
</dbReference>
<feature type="binding site" evidence="9">
    <location>
        <begin position="271"/>
        <end position="275"/>
    </location>
    <ligand>
        <name>substrate</name>
    </ligand>
</feature>
<accession>A0A4D7YZG6</accession>
<comment type="pathway">
    <text evidence="1">Nucleotide-sugar biosynthesis; UDP-alpha-D-glucuronate biosynthesis; UDP-alpha-D-glucuronate from UDP-alpha-D-glucose: step 1/1.</text>
</comment>
<gene>
    <name evidence="12" type="ORF">CFBP7129_14615</name>
</gene>
<feature type="active site" description="Nucleophile" evidence="8">
    <location>
        <position position="282"/>
    </location>
</feature>
<feature type="binding site" evidence="9">
    <location>
        <position position="279"/>
    </location>
    <ligand>
        <name>substrate</name>
    </ligand>
</feature>
<dbReference type="GO" id="GO:0006065">
    <property type="term" value="P:UDP-glucuronate biosynthetic process"/>
    <property type="evidence" value="ECO:0007669"/>
    <property type="project" value="UniProtKB-UniPathway"/>
</dbReference>
<dbReference type="GO" id="GO:0003979">
    <property type="term" value="F:UDP-glucose 6-dehydrogenase activity"/>
    <property type="evidence" value="ECO:0007669"/>
    <property type="project" value="UniProtKB-EC"/>
</dbReference>
<feature type="binding site" evidence="10">
    <location>
        <position position="345"/>
    </location>
    <ligand>
        <name>NAD(+)</name>
        <dbReference type="ChEBI" id="CHEBI:57540"/>
    </ligand>
</feature>
<evidence type="ECO:0000313" key="12">
    <source>
        <dbReference type="EMBL" id="QCL95530.1"/>
    </source>
</evidence>
<dbReference type="InterPro" id="IPR014026">
    <property type="entry name" value="UDP-Glc/GDP-Man_DH_dimer"/>
</dbReference>
<dbReference type="PIRSF" id="PIRSF000124">
    <property type="entry name" value="UDPglc_GDPman_dh"/>
    <property type="match status" value="1"/>
</dbReference>
<dbReference type="Gene3D" id="1.20.5.170">
    <property type="match status" value="1"/>
</dbReference>
<dbReference type="Gene3D" id="3.40.50.720">
    <property type="entry name" value="NAD(P)-binding Rossmann-like Domain"/>
    <property type="match status" value="2"/>
</dbReference>
<evidence type="ECO:0000313" key="13">
    <source>
        <dbReference type="Proteomes" id="UP000298649"/>
    </source>
</evidence>
<dbReference type="InterPro" id="IPR017476">
    <property type="entry name" value="UDP-Glc/GDP-Man"/>
</dbReference>
<evidence type="ECO:0000256" key="9">
    <source>
        <dbReference type="PIRSR" id="PIRSR500134-2"/>
    </source>
</evidence>
<dbReference type="EMBL" id="CP039923">
    <property type="protein sequence ID" value="QCL95530.1"/>
    <property type="molecule type" value="Genomic_DNA"/>
</dbReference>
<organism evidence="12 13">
    <name type="scientific">Agrobacterium tumefaciens</name>
    <dbReference type="NCBI Taxonomy" id="358"/>
    <lineage>
        <taxon>Bacteria</taxon>
        <taxon>Pseudomonadati</taxon>
        <taxon>Pseudomonadota</taxon>
        <taxon>Alphaproteobacteria</taxon>
        <taxon>Hyphomicrobiales</taxon>
        <taxon>Rhizobiaceae</taxon>
        <taxon>Rhizobium/Agrobacterium group</taxon>
        <taxon>Agrobacterium</taxon>
        <taxon>Agrobacterium tumefaciens complex</taxon>
    </lineage>
</organism>
<evidence type="ECO:0000256" key="2">
    <source>
        <dbReference type="ARBA" id="ARBA00006601"/>
    </source>
</evidence>
<keyword evidence="4 7" id="KW-0560">Oxidoreductase</keyword>
<dbReference type="PANTHER" id="PTHR43750:SF1">
    <property type="entry name" value="GDP-MANNOSE 6-DEHYDROGENASE"/>
    <property type="match status" value="1"/>
</dbReference>
<dbReference type="SMART" id="SM00984">
    <property type="entry name" value="UDPG_MGDP_dh_C"/>
    <property type="match status" value="1"/>
</dbReference>
<dbReference type="PIRSF" id="PIRSF500134">
    <property type="entry name" value="UDPglc_DH_bac"/>
    <property type="match status" value="1"/>
</dbReference>
<evidence type="ECO:0000256" key="6">
    <source>
        <dbReference type="ARBA" id="ARBA00047473"/>
    </source>
</evidence>
<evidence type="ECO:0000256" key="3">
    <source>
        <dbReference type="ARBA" id="ARBA00012954"/>
    </source>
</evidence>
<dbReference type="SUPFAM" id="SSF51735">
    <property type="entry name" value="NAD(P)-binding Rossmann-fold domains"/>
    <property type="match status" value="1"/>
</dbReference>
<dbReference type="Pfam" id="PF03721">
    <property type="entry name" value="UDPG_MGDP_dh_N"/>
    <property type="match status" value="1"/>
</dbReference>
<dbReference type="InterPro" id="IPR036220">
    <property type="entry name" value="UDP-Glc/GDP-Man_DH_C_sf"/>
</dbReference>
<feature type="domain" description="UDP-glucose/GDP-mannose dehydrogenase C-terminal" evidence="11">
    <location>
        <begin position="331"/>
        <end position="433"/>
    </location>
</feature>
<feature type="binding site" evidence="10">
    <location>
        <position position="136"/>
    </location>
    <ligand>
        <name>NAD(+)</name>
        <dbReference type="ChEBI" id="CHEBI:57540"/>
    </ligand>
</feature>
<dbReference type="Pfam" id="PF00984">
    <property type="entry name" value="UDPG_MGDP_dh"/>
    <property type="match status" value="1"/>
</dbReference>
<feature type="binding site" evidence="9">
    <location>
        <begin position="170"/>
        <end position="173"/>
    </location>
    <ligand>
        <name>substrate</name>
    </ligand>
</feature>
<dbReference type="SUPFAM" id="SSF48179">
    <property type="entry name" value="6-phosphogluconate dehydrogenase C-terminal domain-like"/>
    <property type="match status" value="1"/>
</dbReference>
<sequence length="446" mass="48239">MTKIDINVSAMGLRVSVFGAGYVGCVSAACLSNDGFRVVAVDPDSFKVSCLARGEAPIIEPDLAEFLEKANLNGMLTATTSAAEAVEMTNVSLCCVGTPSLLDGTLNTDYVRQVSLEIGRALRNKSEFHVVVMRSTILPGTMEEVVIPALEEASGKIAGVDFGVAYYPEFLRESTAIADYYRPGAIVFGQYGNDTRSIDVLKAMVAHISVVPHVIPLRSAEIVKYVNNCWHAVKISFANEIGNLCKAKDIDSHVVMDVVCADTRLNISKAYMKPGFAYGGSCLPKDLRALSGFGRRMNVATPMLDAAKAANLVQIDRAKQLISDARKDRIGFIGITFKTDTDDMRESPMLSLVENFIGNGKEVSIFDPNVVRDESEGRTYLRHIAPRVRASITDVIENADILVVGHKYAGLTGAIEAAGRPLVVVDLARVEVPNRSGNVVYHGLCW</sequence>
<evidence type="ECO:0000256" key="1">
    <source>
        <dbReference type="ARBA" id="ARBA00004701"/>
    </source>
</evidence>
<dbReference type="SUPFAM" id="SSF52413">
    <property type="entry name" value="UDP-glucose/GDP-mannose dehydrogenase C-terminal domain"/>
    <property type="match status" value="1"/>
</dbReference>
<dbReference type="Pfam" id="PF03720">
    <property type="entry name" value="UDPG_MGDP_dh_C"/>
    <property type="match status" value="1"/>
</dbReference>
<dbReference type="InterPro" id="IPR001732">
    <property type="entry name" value="UDP-Glc/GDP-Man_DH_N"/>
</dbReference>
<dbReference type="NCBIfam" id="TIGR03026">
    <property type="entry name" value="NDP-sugDHase"/>
    <property type="match status" value="1"/>
</dbReference>
<name>A0A4D7YZG6_AGRTU</name>
<dbReference type="PANTHER" id="PTHR43750">
    <property type="entry name" value="UDP-GLUCOSE 6-DEHYDROGENASE TUAD"/>
    <property type="match status" value="1"/>
</dbReference>
<feature type="binding site" evidence="9">
    <location>
        <position position="338"/>
    </location>
    <ligand>
        <name>substrate</name>
    </ligand>
</feature>
<feature type="binding site" evidence="10">
    <location>
        <position position="173"/>
    </location>
    <ligand>
        <name>NAD(+)</name>
        <dbReference type="ChEBI" id="CHEBI:57540"/>
    </ligand>
</feature>
<evidence type="ECO:0000256" key="10">
    <source>
        <dbReference type="PIRSR" id="PIRSR500134-3"/>
    </source>
</evidence>
<comment type="similarity">
    <text evidence="2 7">Belongs to the UDP-glucose/GDP-mannose dehydrogenase family.</text>
</comment>
<feature type="binding site" evidence="9">
    <location>
        <position position="224"/>
    </location>
    <ligand>
        <name>substrate</name>
    </ligand>
</feature>
<evidence type="ECO:0000256" key="5">
    <source>
        <dbReference type="ARBA" id="ARBA00023027"/>
    </source>
</evidence>
<feature type="binding site" evidence="10">
    <location>
        <position position="285"/>
    </location>
    <ligand>
        <name>NAD(+)</name>
        <dbReference type="ChEBI" id="CHEBI:57540"/>
    </ligand>
</feature>
<dbReference type="GO" id="GO:0051287">
    <property type="term" value="F:NAD binding"/>
    <property type="evidence" value="ECO:0007669"/>
    <property type="project" value="InterPro"/>
</dbReference>
<dbReference type="GO" id="GO:0000271">
    <property type="term" value="P:polysaccharide biosynthetic process"/>
    <property type="evidence" value="ECO:0007669"/>
    <property type="project" value="InterPro"/>
</dbReference>
<dbReference type="InterPro" id="IPR036291">
    <property type="entry name" value="NAD(P)-bd_dom_sf"/>
</dbReference>